<dbReference type="AlphaFoldDB" id="A0A285NCR5"/>
<protein>
    <submittedName>
        <fullName evidence="4">Acetyltransferase (GNAT) family protein</fullName>
    </submittedName>
</protein>
<dbReference type="OrthoDB" id="2135706at2"/>
<dbReference type="PANTHER" id="PTHR43877">
    <property type="entry name" value="AMINOALKYLPHOSPHONATE N-ACETYLTRANSFERASE-RELATED-RELATED"/>
    <property type="match status" value="1"/>
</dbReference>
<dbReference type="PROSITE" id="PS51186">
    <property type="entry name" value="GNAT"/>
    <property type="match status" value="1"/>
</dbReference>
<reference evidence="4 5" key="1">
    <citation type="submission" date="2017-09" db="EMBL/GenBank/DDBJ databases">
        <authorList>
            <person name="Ehlers B."/>
            <person name="Leendertz F.H."/>
        </authorList>
    </citation>
    <scope>NUCLEOTIDE SEQUENCE [LARGE SCALE GENOMIC DNA]</scope>
    <source>
        <strain evidence="4 5">DSM 18289</strain>
    </source>
</reference>
<name>A0A285NCR5_9HYPH</name>
<organism evidence="4 5">
    <name type="scientific">Cohaesibacter gelatinilyticus</name>
    <dbReference type="NCBI Taxonomy" id="372072"/>
    <lineage>
        <taxon>Bacteria</taxon>
        <taxon>Pseudomonadati</taxon>
        <taxon>Pseudomonadota</taxon>
        <taxon>Alphaproteobacteria</taxon>
        <taxon>Hyphomicrobiales</taxon>
        <taxon>Cohaesibacteraceae</taxon>
    </lineage>
</organism>
<sequence length="178" mass="19905">MALLIRAATSTDRSALVQIGLTAWISGIAPLLDDLCSEELIEIEKLFDDFISAHFWDDRQKNSDDSTGCASYLFCADLGGQVVGFYALQTSLGKNGYLSDLWVAPQWQGQGIATPLIQDALDKCRQNHQTGLALKLLANNRRAQAFYEKNGFSETRSISVFDPMLKRHLPRLEMLCRF</sequence>
<evidence type="ECO:0000313" key="4">
    <source>
        <dbReference type="EMBL" id="SNZ07282.1"/>
    </source>
</evidence>
<accession>A0A285NCR5</accession>
<dbReference type="Proteomes" id="UP000219439">
    <property type="component" value="Unassembled WGS sequence"/>
</dbReference>
<evidence type="ECO:0000256" key="1">
    <source>
        <dbReference type="ARBA" id="ARBA00022679"/>
    </source>
</evidence>
<keyword evidence="2" id="KW-0012">Acyltransferase</keyword>
<proteinExistence type="predicted"/>
<dbReference type="CDD" id="cd04301">
    <property type="entry name" value="NAT_SF"/>
    <property type="match status" value="1"/>
</dbReference>
<dbReference type="SUPFAM" id="SSF55729">
    <property type="entry name" value="Acyl-CoA N-acyltransferases (Nat)"/>
    <property type="match status" value="1"/>
</dbReference>
<evidence type="ECO:0000313" key="5">
    <source>
        <dbReference type="Proteomes" id="UP000219439"/>
    </source>
</evidence>
<gene>
    <name evidence="4" type="ORF">SAMN06265368_0800</name>
</gene>
<dbReference type="GO" id="GO:0016747">
    <property type="term" value="F:acyltransferase activity, transferring groups other than amino-acyl groups"/>
    <property type="evidence" value="ECO:0007669"/>
    <property type="project" value="InterPro"/>
</dbReference>
<evidence type="ECO:0000256" key="2">
    <source>
        <dbReference type="ARBA" id="ARBA00023315"/>
    </source>
</evidence>
<dbReference type="InterPro" id="IPR000182">
    <property type="entry name" value="GNAT_dom"/>
</dbReference>
<evidence type="ECO:0000259" key="3">
    <source>
        <dbReference type="PROSITE" id="PS51186"/>
    </source>
</evidence>
<dbReference type="EMBL" id="OBEL01000001">
    <property type="protein sequence ID" value="SNZ07282.1"/>
    <property type="molecule type" value="Genomic_DNA"/>
</dbReference>
<keyword evidence="5" id="KW-1185">Reference proteome</keyword>
<feature type="domain" description="N-acetyltransferase" evidence="3">
    <location>
        <begin position="3"/>
        <end position="178"/>
    </location>
</feature>
<dbReference type="Gene3D" id="3.40.630.30">
    <property type="match status" value="1"/>
</dbReference>
<dbReference type="InterPro" id="IPR016181">
    <property type="entry name" value="Acyl_CoA_acyltransferase"/>
</dbReference>
<keyword evidence="1 4" id="KW-0808">Transferase</keyword>
<dbReference type="Pfam" id="PF00583">
    <property type="entry name" value="Acetyltransf_1"/>
    <property type="match status" value="1"/>
</dbReference>
<dbReference type="InterPro" id="IPR050832">
    <property type="entry name" value="Bact_Acetyltransf"/>
</dbReference>